<dbReference type="OrthoDB" id="2991872at2759"/>
<dbReference type="RefSeq" id="XP_013263016.1">
    <property type="nucleotide sequence ID" value="XM_013407562.1"/>
</dbReference>
<dbReference type="Proteomes" id="UP000027920">
    <property type="component" value="Unassembled WGS sequence"/>
</dbReference>
<dbReference type="InterPro" id="IPR053175">
    <property type="entry name" value="DHMBA_Reg_Transcription_Factor"/>
</dbReference>
<evidence type="ECO:0000313" key="1">
    <source>
        <dbReference type="EMBL" id="KEF60426.1"/>
    </source>
</evidence>
<name>A0A072PKM0_9EURO</name>
<evidence type="ECO:0008006" key="3">
    <source>
        <dbReference type="Google" id="ProtNLM"/>
    </source>
</evidence>
<dbReference type="AlphaFoldDB" id="A0A072PKM0"/>
<dbReference type="PANTHER" id="PTHR38791">
    <property type="entry name" value="ZN(II)2CYS6 TRANSCRIPTION FACTOR (EUROFUNG)-RELATED-RELATED"/>
    <property type="match status" value="1"/>
</dbReference>
<dbReference type="VEuPathDB" id="FungiDB:A1O9_01987"/>
<dbReference type="STRING" id="1182545.A0A072PKM0"/>
<dbReference type="GeneID" id="25276932"/>
<gene>
    <name evidence="1" type="ORF">A1O9_01987</name>
</gene>
<organism evidence="1 2">
    <name type="scientific">Exophiala aquamarina CBS 119918</name>
    <dbReference type="NCBI Taxonomy" id="1182545"/>
    <lineage>
        <taxon>Eukaryota</taxon>
        <taxon>Fungi</taxon>
        <taxon>Dikarya</taxon>
        <taxon>Ascomycota</taxon>
        <taxon>Pezizomycotina</taxon>
        <taxon>Eurotiomycetes</taxon>
        <taxon>Chaetothyriomycetidae</taxon>
        <taxon>Chaetothyriales</taxon>
        <taxon>Herpotrichiellaceae</taxon>
        <taxon>Exophiala</taxon>
    </lineage>
</organism>
<dbReference type="EMBL" id="AMGV01000002">
    <property type="protein sequence ID" value="KEF60426.1"/>
    <property type="molecule type" value="Genomic_DNA"/>
</dbReference>
<reference evidence="1 2" key="1">
    <citation type="submission" date="2013-03" db="EMBL/GenBank/DDBJ databases">
        <title>The Genome Sequence of Exophiala aquamarina CBS 119918.</title>
        <authorList>
            <consortium name="The Broad Institute Genomics Platform"/>
            <person name="Cuomo C."/>
            <person name="de Hoog S."/>
            <person name="Gorbushina A."/>
            <person name="Walker B."/>
            <person name="Young S.K."/>
            <person name="Zeng Q."/>
            <person name="Gargeya S."/>
            <person name="Fitzgerald M."/>
            <person name="Haas B."/>
            <person name="Abouelleil A."/>
            <person name="Allen A.W."/>
            <person name="Alvarado L."/>
            <person name="Arachchi H.M."/>
            <person name="Berlin A.M."/>
            <person name="Chapman S.B."/>
            <person name="Gainer-Dewar J."/>
            <person name="Goldberg J."/>
            <person name="Griggs A."/>
            <person name="Gujja S."/>
            <person name="Hansen M."/>
            <person name="Howarth C."/>
            <person name="Imamovic A."/>
            <person name="Ireland A."/>
            <person name="Larimer J."/>
            <person name="McCowan C."/>
            <person name="Murphy C."/>
            <person name="Pearson M."/>
            <person name="Poon T.W."/>
            <person name="Priest M."/>
            <person name="Roberts A."/>
            <person name="Saif S."/>
            <person name="Shea T."/>
            <person name="Sisk P."/>
            <person name="Sykes S."/>
            <person name="Wortman J."/>
            <person name="Nusbaum C."/>
            <person name="Birren B."/>
        </authorList>
    </citation>
    <scope>NUCLEOTIDE SEQUENCE [LARGE SCALE GENOMIC DNA]</scope>
    <source>
        <strain evidence="1 2">CBS 119918</strain>
    </source>
</reference>
<sequence>MGVLGGLSANEESLALGFFLSSFVTSGQEFNSTRGLLENIMPTLSTAHVESPVFLAFSAVATRMYSRWQRGSIEPSSLAKVRLIQALERLQAALQDPVESKTHATLVATLLLQFQDNVASVGRLHKVPRTHQNGALALARHQGQAGFDTANAKYLAFRLINMEVSSAIREGRPVPADLYSWCGSNDMPRTQSSDLDTIGINVAEMQRIFAQTWRHHSRCTISSCPHLGILAGVCTQAMAAEQDLNSWASGVPPSWSPFKLDLGRLRPQKASPPIQTYSGACDIYPTIQISSLWNSWRIYRLIIQTILLACVEALELARAPESLPFTAQSIESSRIRVDIRNTVDSICASVPFHVGNRVSRCSLDDFTDTSLHLPAYHFLLDQRKRTGCDGLPDHMKTTRIMPRDEHTRHAIAQGPWHIINTLSRILSLCLGPAGASLAFAMRERQLGWVQAQILRCLTILGLDRDSFDPEDLLTADHCRLLSNNLSATLGSR</sequence>
<keyword evidence="2" id="KW-1185">Reference proteome</keyword>
<protein>
    <recommendedName>
        <fullName evidence="3">Transcription factor domain-containing protein</fullName>
    </recommendedName>
</protein>
<comment type="caution">
    <text evidence="1">The sequence shown here is derived from an EMBL/GenBank/DDBJ whole genome shotgun (WGS) entry which is preliminary data.</text>
</comment>
<evidence type="ECO:0000313" key="2">
    <source>
        <dbReference type="Proteomes" id="UP000027920"/>
    </source>
</evidence>
<dbReference type="HOGENOM" id="CLU_013866_3_1_1"/>
<accession>A0A072PKM0</accession>
<proteinExistence type="predicted"/>